<reference evidence="1" key="1">
    <citation type="submission" date="2024-09" db="EMBL/GenBank/DDBJ databases">
        <title>Draft Genome Sequences of Neofusicoccum parvum.</title>
        <authorList>
            <person name="Ashida A."/>
            <person name="Camagna M."/>
            <person name="Tanaka A."/>
            <person name="Takemoto D."/>
        </authorList>
    </citation>
    <scope>NUCLEOTIDE SEQUENCE</scope>
    <source>
        <strain evidence="1">PPO83</strain>
    </source>
</reference>
<keyword evidence="2" id="KW-1185">Reference proteome</keyword>
<evidence type="ECO:0000313" key="2">
    <source>
        <dbReference type="Proteomes" id="UP001165186"/>
    </source>
</evidence>
<protein>
    <submittedName>
        <fullName evidence="1">Uncharacterized protein</fullName>
    </submittedName>
</protein>
<dbReference type="Proteomes" id="UP001165186">
    <property type="component" value="Unassembled WGS sequence"/>
</dbReference>
<organism evidence="1 2">
    <name type="scientific">Neofusicoccum parvum</name>
    <dbReference type="NCBI Taxonomy" id="310453"/>
    <lineage>
        <taxon>Eukaryota</taxon>
        <taxon>Fungi</taxon>
        <taxon>Dikarya</taxon>
        <taxon>Ascomycota</taxon>
        <taxon>Pezizomycotina</taxon>
        <taxon>Dothideomycetes</taxon>
        <taxon>Dothideomycetes incertae sedis</taxon>
        <taxon>Botryosphaeriales</taxon>
        <taxon>Botryosphaeriaceae</taxon>
        <taxon>Neofusicoccum</taxon>
    </lineage>
</organism>
<sequence>MARILRPPIVQSGIFHLAGYSLALVGHLRLVHIIVWAVLAAILFAATGALRSEFYKKKIPVFGAWELLDLKDGKLEVPTHLRPHQPVRIAKANRFDDRYEFLHPIGRGAEGTAALYRDLFTNSVVVVKSFWRRSHPIMPIMPEAWSEYFYHQLDVWPAEIPATLLLAGLEPAHHGTSNLTHQYQAFRYGLVPALDYFIALTPIHPLLPSWTIPTWTLVTPFIPAGDLTALALTLHRSPTRHTPASLDATFRPALHGLLSHLAGLHGRGYCHNDMQAANVFVAGPATWLLGDLGHARGPDHPYLRTRHWAGNGHWADCRLDDVRRALKTYLAFLRAAAADPAAFDDALYAEREAWSRLYWGWLRRPAGAEVLLGDRGRYVPERGGEGRGEGRERVWRGEMLAAAVTRELAGRDVRVWRSWRWWWALEGPWQRFRYERNLRDGERA</sequence>
<gene>
    <name evidence="1" type="primary">g1664</name>
    <name evidence="1" type="ORF">NpPPO83_00001664</name>
</gene>
<comment type="caution">
    <text evidence="1">The sequence shown here is derived from an EMBL/GenBank/DDBJ whole genome shotgun (WGS) entry which is preliminary data.</text>
</comment>
<evidence type="ECO:0000313" key="1">
    <source>
        <dbReference type="EMBL" id="GME25027.1"/>
    </source>
</evidence>
<accession>A0ACB5RWV0</accession>
<name>A0ACB5RWV0_9PEZI</name>
<proteinExistence type="predicted"/>
<dbReference type="EMBL" id="BSXG01000017">
    <property type="protein sequence ID" value="GME25027.1"/>
    <property type="molecule type" value="Genomic_DNA"/>
</dbReference>